<dbReference type="SUPFAM" id="SSF55729">
    <property type="entry name" value="Acyl-CoA N-acyltransferases (Nat)"/>
    <property type="match status" value="1"/>
</dbReference>
<dbReference type="InterPro" id="IPR016181">
    <property type="entry name" value="Acyl_CoA_acyltransferase"/>
</dbReference>
<gene>
    <name evidence="2" type="ORF">F9C07_6695</name>
</gene>
<sequence>MPGDSPGLDLSAESSTRSVWFRQLFEKMANQSTLRLREVSPEDIPKISEVWFRAFSTTPHNLELFPDTPAVHAWWNEANYHDLVNKPYQKYLKVVDAAHPGDILAYGKWDLQPDRCGERYPPWHPESNAELCDQFFGGIEKQRRRLMQGREHYCTTPSPRLTYVGFNHVIDLDMLATNPDHQRRGAASLLVQWGCDQADRNGVAIYIASSKQGVGLYRKFGFELLGGLDDTPEGANPMVREPRRLN</sequence>
<dbReference type="Gene3D" id="3.40.630.30">
    <property type="match status" value="1"/>
</dbReference>
<dbReference type="Proteomes" id="UP000596276">
    <property type="component" value="Chromosome 5"/>
</dbReference>
<dbReference type="VEuPathDB" id="FungiDB:F9C07_6695"/>
<evidence type="ECO:0000313" key="3">
    <source>
        <dbReference type="Proteomes" id="UP000596276"/>
    </source>
</evidence>
<reference evidence="3" key="1">
    <citation type="journal article" date="2021" name="G3 (Bethesda)">
        <title>Chromosome assembled and annotated genome sequence of Aspergillus flavus NRRL 3357.</title>
        <authorList>
            <person name="Skerker J.M."/>
            <person name="Pianalto K.M."/>
            <person name="Mondo S.J."/>
            <person name="Yang K."/>
            <person name="Arkin A.P."/>
            <person name="Keller N.P."/>
            <person name="Grigoriev I.V."/>
            <person name="Louise Glass N.L."/>
        </authorList>
    </citation>
    <scope>NUCLEOTIDE SEQUENCE [LARGE SCALE GENOMIC DNA]</scope>
    <source>
        <strain evidence="3">ATCC 200026 / FGSC A1120 / IAM 13836 / NRRL 3357 / JCM 12722 / SRRC 167</strain>
    </source>
</reference>
<dbReference type="PROSITE" id="PS51186">
    <property type="entry name" value="GNAT"/>
    <property type="match status" value="1"/>
</dbReference>
<dbReference type="PANTHER" id="PTHR42791:SF17">
    <property type="entry name" value="ACETYLTRANSFERASE, GNAT FAMILY FAMILY (AFU_ORTHOLOGUE AFUA_8G05690)"/>
    <property type="match status" value="1"/>
</dbReference>
<protein>
    <submittedName>
        <fullName evidence="2">Acyl-CoA N-acyltransferase</fullName>
    </submittedName>
</protein>
<dbReference type="InterPro" id="IPR052523">
    <property type="entry name" value="Trichothecene_AcTrans"/>
</dbReference>
<dbReference type="GO" id="GO:0016747">
    <property type="term" value="F:acyltransferase activity, transferring groups other than amino-acyl groups"/>
    <property type="evidence" value="ECO:0007669"/>
    <property type="project" value="InterPro"/>
</dbReference>
<evidence type="ECO:0000313" key="2">
    <source>
        <dbReference type="EMBL" id="QRD83697.1"/>
    </source>
</evidence>
<dbReference type="EMBL" id="CP044621">
    <property type="protein sequence ID" value="QRD83697.1"/>
    <property type="molecule type" value="Genomic_DNA"/>
</dbReference>
<keyword evidence="3" id="KW-1185">Reference proteome</keyword>
<evidence type="ECO:0000259" key="1">
    <source>
        <dbReference type="PROSITE" id="PS51186"/>
    </source>
</evidence>
<name>A0A7U2QTF0_ASPFN</name>
<dbReference type="AlphaFoldDB" id="A0A7U2QTF0"/>
<dbReference type="Pfam" id="PF00583">
    <property type="entry name" value="Acetyltransf_1"/>
    <property type="match status" value="1"/>
</dbReference>
<proteinExistence type="predicted"/>
<accession>A0A7U2QTF0</accession>
<dbReference type="InterPro" id="IPR000182">
    <property type="entry name" value="GNAT_dom"/>
</dbReference>
<organism evidence="2 3">
    <name type="scientific">Aspergillus flavus (strain ATCC 200026 / FGSC A1120 / IAM 13836 / NRRL 3357 / JCM 12722 / SRRC 167)</name>
    <dbReference type="NCBI Taxonomy" id="332952"/>
    <lineage>
        <taxon>Eukaryota</taxon>
        <taxon>Fungi</taxon>
        <taxon>Dikarya</taxon>
        <taxon>Ascomycota</taxon>
        <taxon>Pezizomycotina</taxon>
        <taxon>Eurotiomycetes</taxon>
        <taxon>Eurotiomycetidae</taxon>
        <taxon>Eurotiales</taxon>
        <taxon>Aspergillaceae</taxon>
        <taxon>Aspergillus</taxon>
        <taxon>Aspergillus subgen. Circumdati</taxon>
    </lineage>
</organism>
<dbReference type="PANTHER" id="PTHR42791">
    <property type="entry name" value="GNAT FAMILY ACETYLTRANSFERASE"/>
    <property type="match status" value="1"/>
</dbReference>
<feature type="domain" description="N-acetyltransferase" evidence="1">
    <location>
        <begin position="34"/>
        <end position="243"/>
    </location>
</feature>
<dbReference type="OMA" id="GERYPPW"/>
<dbReference type="CDD" id="cd04301">
    <property type="entry name" value="NAT_SF"/>
    <property type="match status" value="1"/>
</dbReference>
<dbReference type="VEuPathDB" id="FungiDB:AFLA_005140"/>